<dbReference type="InterPro" id="IPR000421">
    <property type="entry name" value="FA58C"/>
</dbReference>
<dbReference type="RefSeq" id="XP_068357361.1">
    <property type="nucleotide sequence ID" value="XM_068506115.1"/>
</dbReference>
<dbReference type="Proteomes" id="UP000179807">
    <property type="component" value="Unassembled WGS sequence"/>
</dbReference>
<gene>
    <name evidence="2" type="ORF">TRFO_28334</name>
</gene>
<reference evidence="2" key="1">
    <citation type="submission" date="2016-10" db="EMBL/GenBank/DDBJ databases">
        <authorList>
            <person name="Benchimol M."/>
            <person name="Almeida L.G."/>
            <person name="Vasconcelos A.T."/>
            <person name="Perreira-Neves A."/>
            <person name="Rosa I.A."/>
            <person name="Tasca T."/>
            <person name="Bogo M.R."/>
            <person name="de Souza W."/>
        </authorList>
    </citation>
    <scope>NUCLEOTIDE SEQUENCE [LARGE SCALE GENOMIC DNA]</scope>
    <source>
        <strain evidence="2">K</strain>
    </source>
</reference>
<dbReference type="GeneID" id="94840819"/>
<proteinExistence type="predicted"/>
<dbReference type="EMBL" id="MLAK01000801">
    <property type="protein sequence ID" value="OHT04225.1"/>
    <property type="molecule type" value="Genomic_DNA"/>
</dbReference>
<evidence type="ECO:0000313" key="2">
    <source>
        <dbReference type="EMBL" id="OHT04225.1"/>
    </source>
</evidence>
<evidence type="ECO:0000313" key="3">
    <source>
        <dbReference type="Proteomes" id="UP000179807"/>
    </source>
</evidence>
<dbReference type="AlphaFoldDB" id="A0A1J4JYJ3"/>
<accession>A0A1J4JYJ3</accession>
<sequence>MINWSIVGSNDGIQWNVLDQKNNTQELNGAFHSHYWTIKNDNPEYYQYIRLKGTDQTTNSEWKSLRFSEIEFFGYIFNTNNNLTHQ</sequence>
<dbReference type="InterPro" id="IPR008979">
    <property type="entry name" value="Galactose-bd-like_sf"/>
</dbReference>
<protein>
    <recommendedName>
        <fullName evidence="1">F5/8 type C domain-containing protein</fullName>
    </recommendedName>
</protein>
<dbReference type="VEuPathDB" id="TrichDB:TRFO_28334"/>
<dbReference type="SUPFAM" id="SSF49785">
    <property type="entry name" value="Galactose-binding domain-like"/>
    <property type="match status" value="1"/>
</dbReference>
<keyword evidence="3" id="KW-1185">Reference proteome</keyword>
<comment type="caution">
    <text evidence="2">The sequence shown here is derived from an EMBL/GenBank/DDBJ whole genome shotgun (WGS) entry which is preliminary data.</text>
</comment>
<dbReference type="PROSITE" id="PS50022">
    <property type="entry name" value="FA58C_3"/>
    <property type="match status" value="1"/>
</dbReference>
<evidence type="ECO:0000259" key="1">
    <source>
        <dbReference type="PROSITE" id="PS50022"/>
    </source>
</evidence>
<organism evidence="2 3">
    <name type="scientific">Tritrichomonas foetus</name>
    <dbReference type="NCBI Taxonomy" id="1144522"/>
    <lineage>
        <taxon>Eukaryota</taxon>
        <taxon>Metamonada</taxon>
        <taxon>Parabasalia</taxon>
        <taxon>Tritrichomonadida</taxon>
        <taxon>Tritrichomonadidae</taxon>
        <taxon>Tritrichomonas</taxon>
    </lineage>
</organism>
<feature type="domain" description="F5/8 type C" evidence="1">
    <location>
        <begin position="1"/>
        <end position="75"/>
    </location>
</feature>
<name>A0A1J4JYJ3_9EUKA</name>
<dbReference type="Gene3D" id="2.60.120.260">
    <property type="entry name" value="Galactose-binding domain-like"/>
    <property type="match status" value="1"/>
</dbReference>